<accession>A0A329RET5</accession>
<dbReference type="Proteomes" id="UP000760860">
    <property type="component" value="Unassembled WGS sequence"/>
</dbReference>
<dbReference type="EMBL" id="RCML01001917">
    <property type="protein sequence ID" value="KAG2959771.1"/>
    <property type="molecule type" value="Genomic_DNA"/>
</dbReference>
<evidence type="ECO:0000313" key="1">
    <source>
        <dbReference type="EMBL" id="KAG2819565.1"/>
    </source>
</evidence>
<protein>
    <submittedName>
        <fullName evidence="6">Uncharacterized protein</fullName>
    </submittedName>
</protein>
<dbReference type="EMBL" id="MJFZ01001146">
    <property type="protein sequence ID" value="RAW23044.1"/>
    <property type="molecule type" value="Genomic_DNA"/>
</dbReference>
<proteinExistence type="predicted"/>
<sequence length="85" mass="8755">MVHDKQDDTCTVCVVGSGLANTTHEESAYSPPLVQPSDAAASVNEEVSMAGGATTASSSIAERFMASLQDQSSLPVAIVDQVVKD</sequence>
<dbReference type="EMBL" id="RCMG01001810">
    <property type="protein sequence ID" value="KAG2819565.1"/>
    <property type="molecule type" value="Genomic_DNA"/>
</dbReference>
<dbReference type="Proteomes" id="UP000251314">
    <property type="component" value="Unassembled WGS sequence"/>
</dbReference>
<dbReference type="Proteomes" id="UP000735874">
    <property type="component" value="Unassembled WGS sequence"/>
</dbReference>
<dbReference type="VEuPathDB" id="FungiDB:PC110_g20520"/>
<evidence type="ECO:0000313" key="2">
    <source>
        <dbReference type="EMBL" id="KAG2887109.1"/>
    </source>
</evidence>
<comment type="caution">
    <text evidence="6">The sequence shown here is derived from an EMBL/GenBank/DDBJ whole genome shotgun (WGS) entry which is preliminary data.</text>
</comment>
<evidence type="ECO:0000313" key="4">
    <source>
        <dbReference type="EMBL" id="KAG2959771.1"/>
    </source>
</evidence>
<dbReference type="Proteomes" id="UP000736787">
    <property type="component" value="Unassembled WGS sequence"/>
</dbReference>
<evidence type="ECO:0000313" key="3">
    <source>
        <dbReference type="EMBL" id="KAG2939299.1"/>
    </source>
</evidence>
<evidence type="ECO:0000313" key="6">
    <source>
        <dbReference type="EMBL" id="RAW23044.1"/>
    </source>
</evidence>
<dbReference type="OrthoDB" id="111921at2759"/>
<dbReference type="AlphaFoldDB" id="A0A329RET5"/>
<evidence type="ECO:0000313" key="5">
    <source>
        <dbReference type="EMBL" id="KAG3204735.1"/>
    </source>
</evidence>
<dbReference type="Proteomes" id="UP000774804">
    <property type="component" value="Unassembled WGS sequence"/>
</dbReference>
<name>A0A329RET5_9STRA</name>
<dbReference type="Proteomes" id="UP000697107">
    <property type="component" value="Unassembled WGS sequence"/>
</dbReference>
<reference evidence="1" key="2">
    <citation type="submission" date="2018-10" db="EMBL/GenBank/DDBJ databases">
        <title>Effector identification in a new, highly contiguous assembly of the strawberry crown rot pathogen Phytophthora cactorum.</title>
        <authorList>
            <person name="Armitage A.D."/>
            <person name="Nellist C.F."/>
            <person name="Bates H."/>
            <person name="Vickerstaff R.J."/>
            <person name="Harrison R.J."/>
        </authorList>
    </citation>
    <scope>NUCLEOTIDE SEQUENCE</scope>
    <source>
        <strain evidence="1">15-7</strain>
        <strain evidence="3">4032</strain>
        <strain evidence="2">4040</strain>
        <strain evidence="4">P415</strain>
        <strain evidence="5">P421</strain>
    </source>
</reference>
<reference evidence="6 7" key="1">
    <citation type="submission" date="2018-01" db="EMBL/GenBank/DDBJ databases">
        <title>Draft genome of the strawberry crown rot pathogen Phytophthora cactorum.</title>
        <authorList>
            <person name="Armitage A.D."/>
            <person name="Lysoe E."/>
            <person name="Nellist C.F."/>
            <person name="Harrison R.J."/>
            <person name="Brurberg M.B."/>
        </authorList>
    </citation>
    <scope>NUCLEOTIDE SEQUENCE [LARGE SCALE GENOMIC DNA]</scope>
    <source>
        <strain evidence="6 7">10300</strain>
    </source>
</reference>
<dbReference type="EMBL" id="RCMV01002076">
    <property type="protein sequence ID" value="KAG3204735.1"/>
    <property type="molecule type" value="Genomic_DNA"/>
</dbReference>
<gene>
    <name evidence="6" type="ORF">PC110_g20520</name>
    <name evidence="1" type="ORF">PC113_g22711</name>
    <name evidence="3" type="ORF">PC115_g3146</name>
    <name evidence="2" type="ORF">PC117_g25242</name>
    <name evidence="4" type="ORF">PC118_g22850</name>
    <name evidence="5" type="ORF">PC129_g22423</name>
</gene>
<dbReference type="EMBL" id="RCMK01001902">
    <property type="protein sequence ID" value="KAG2887109.1"/>
    <property type="molecule type" value="Genomic_DNA"/>
</dbReference>
<keyword evidence="7" id="KW-1185">Reference proteome</keyword>
<organism evidence="6 7">
    <name type="scientific">Phytophthora cactorum</name>
    <dbReference type="NCBI Taxonomy" id="29920"/>
    <lineage>
        <taxon>Eukaryota</taxon>
        <taxon>Sar</taxon>
        <taxon>Stramenopiles</taxon>
        <taxon>Oomycota</taxon>
        <taxon>Peronosporomycetes</taxon>
        <taxon>Peronosporales</taxon>
        <taxon>Peronosporaceae</taxon>
        <taxon>Phytophthora</taxon>
    </lineage>
</organism>
<evidence type="ECO:0000313" key="7">
    <source>
        <dbReference type="Proteomes" id="UP000251314"/>
    </source>
</evidence>
<dbReference type="EMBL" id="RCMI01000051">
    <property type="protein sequence ID" value="KAG2939299.1"/>
    <property type="molecule type" value="Genomic_DNA"/>
</dbReference>